<dbReference type="PANTHER" id="PTHR41294">
    <property type="entry name" value="CADMIUM-INDUCED PROTEIN CADI"/>
    <property type="match status" value="1"/>
</dbReference>
<dbReference type="PANTHER" id="PTHR41294:SF1">
    <property type="entry name" value="CADMIUM-INDUCED PROTEIN CADI"/>
    <property type="match status" value="1"/>
</dbReference>
<dbReference type="Proteomes" id="UP000658320">
    <property type="component" value="Unassembled WGS sequence"/>
</dbReference>
<organism evidence="1 2">
    <name type="scientific">Streptomyces aurantiogriseus</name>
    <dbReference type="NCBI Taxonomy" id="66870"/>
    <lineage>
        <taxon>Bacteria</taxon>
        <taxon>Bacillati</taxon>
        <taxon>Actinomycetota</taxon>
        <taxon>Actinomycetes</taxon>
        <taxon>Kitasatosporales</taxon>
        <taxon>Streptomycetaceae</taxon>
        <taxon>Streptomyces</taxon>
    </lineage>
</organism>
<accession>A0A918BU62</accession>
<keyword evidence="2" id="KW-1185">Reference proteome</keyword>
<reference evidence="1" key="2">
    <citation type="submission" date="2020-09" db="EMBL/GenBank/DDBJ databases">
        <authorList>
            <person name="Sun Q."/>
            <person name="Ohkuma M."/>
        </authorList>
    </citation>
    <scope>NUCLEOTIDE SEQUENCE</scope>
    <source>
        <strain evidence="1">JCM 4346</strain>
    </source>
</reference>
<evidence type="ECO:0000313" key="2">
    <source>
        <dbReference type="Proteomes" id="UP000658320"/>
    </source>
</evidence>
<sequence>MVTPGKESGPTTAAEMDTICWYALQDKVWVQGPGHEHGEVYVVKADDDSLAKQQGSTCCVRPDSTSAGIS</sequence>
<name>A0A918BU62_9ACTN</name>
<comment type="caution">
    <text evidence="1">The sequence shown here is derived from an EMBL/GenBank/DDBJ whole genome shotgun (WGS) entry which is preliminary data.</text>
</comment>
<dbReference type="EMBL" id="BMSX01000001">
    <property type="protein sequence ID" value="GGQ91200.1"/>
    <property type="molecule type" value="Genomic_DNA"/>
</dbReference>
<gene>
    <name evidence="1" type="ORF">GCM10010251_01910</name>
</gene>
<dbReference type="InterPro" id="IPR052393">
    <property type="entry name" value="Cadmium-induced_rsp"/>
</dbReference>
<dbReference type="GO" id="GO:0046686">
    <property type="term" value="P:response to cadmium ion"/>
    <property type="evidence" value="ECO:0007669"/>
    <property type="project" value="TreeGrafter"/>
</dbReference>
<proteinExistence type="predicted"/>
<dbReference type="AlphaFoldDB" id="A0A918BU62"/>
<reference evidence="1" key="1">
    <citation type="journal article" date="2014" name="Int. J. Syst. Evol. Microbiol.">
        <title>Complete genome sequence of Corynebacterium casei LMG S-19264T (=DSM 44701T), isolated from a smear-ripened cheese.</title>
        <authorList>
            <consortium name="US DOE Joint Genome Institute (JGI-PGF)"/>
            <person name="Walter F."/>
            <person name="Albersmeier A."/>
            <person name="Kalinowski J."/>
            <person name="Ruckert C."/>
        </authorList>
    </citation>
    <scope>NUCLEOTIDE SEQUENCE</scope>
    <source>
        <strain evidence="1">JCM 4346</strain>
    </source>
</reference>
<evidence type="ECO:0000313" key="1">
    <source>
        <dbReference type="EMBL" id="GGQ91200.1"/>
    </source>
</evidence>
<protein>
    <submittedName>
        <fullName evidence="1">Uncharacterized protein</fullName>
    </submittedName>
</protein>